<dbReference type="EMBL" id="JAGRRH010000016">
    <property type="protein sequence ID" value="KAG7355173.1"/>
    <property type="molecule type" value="Genomic_DNA"/>
</dbReference>
<comment type="caution">
    <text evidence="2">The sequence shown here is derived from an EMBL/GenBank/DDBJ whole genome shotgun (WGS) entry which is preliminary data.</text>
</comment>
<dbReference type="GO" id="GO:0005634">
    <property type="term" value="C:nucleus"/>
    <property type="evidence" value="ECO:0007669"/>
    <property type="project" value="TreeGrafter"/>
</dbReference>
<dbReference type="InterPro" id="IPR050863">
    <property type="entry name" value="CenT-Element_Derived"/>
</dbReference>
<dbReference type="PANTHER" id="PTHR19303:SF57">
    <property type="entry name" value="HTH CENPB-TYPE DOMAIN-CONTAINING PROTEIN"/>
    <property type="match status" value="1"/>
</dbReference>
<keyword evidence="2" id="KW-0255">Endonuclease</keyword>
<evidence type="ECO:0000313" key="2">
    <source>
        <dbReference type="EMBL" id="KAG7355173.1"/>
    </source>
</evidence>
<dbReference type="Pfam" id="PF03184">
    <property type="entry name" value="DDE_1"/>
    <property type="match status" value="1"/>
</dbReference>
<keyword evidence="2" id="KW-0378">Hydrolase</keyword>
<dbReference type="InterPro" id="IPR004875">
    <property type="entry name" value="DDE_SF_endonuclease_dom"/>
</dbReference>
<evidence type="ECO:0000259" key="1">
    <source>
        <dbReference type="Pfam" id="PF03184"/>
    </source>
</evidence>
<evidence type="ECO:0000313" key="3">
    <source>
        <dbReference type="Proteomes" id="UP000693970"/>
    </source>
</evidence>
<keyword evidence="3" id="KW-1185">Reference proteome</keyword>
<reference evidence="2" key="2">
    <citation type="submission" date="2021-04" db="EMBL/GenBank/DDBJ databases">
        <authorList>
            <person name="Podell S."/>
        </authorList>
    </citation>
    <scope>NUCLEOTIDE SEQUENCE</scope>
    <source>
        <strain evidence="2">Hildebrandi</strain>
    </source>
</reference>
<dbReference type="OrthoDB" id="10066858at2759"/>
<sequence length="403" mass="46365">MTRKRLTNGQKLQIVRDCEQRLANNESLRSIARSYGVQGKQIRQWRDKQSLLAATKSTKKSTSSGAKGRLQEYEDEIMTWAFHQREAGVPMTYKHLVVKAGQVWPEFRKLTDGQQYHTVRRLCQRKKFAVRRIIRNSSSSSSSSQTDHPNEIVSEVEGWLAVMRPIVRAPDVQQKFVLNMDHTQMFLSMYPHPSLNLQGERTGNGRRTTDSGSRFTVTCTVSANGDKLKPHLIFKGERNGRIATQELPTNPYREQVALCCQNKAWQDGINMADYVDKVLVPYLQEKANGVPCLLLMINDTSARWTDDVKERLEQIGITPYKIPPGCTCLVHPLAVGIWKPFKDQVRSKWWQWMIDQGADKSTFVSASRELRTKWVCESWEAITQVTIRNAWRKPGFSYFPQEE</sequence>
<feature type="domain" description="DDE-1" evidence="1">
    <location>
        <begin position="216"/>
        <end position="391"/>
    </location>
</feature>
<dbReference type="PANTHER" id="PTHR19303">
    <property type="entry name" value="TRANSPOSON"/>
    <property type="match status" value="1"/>
</dbReference>
<proteinExistence type="predicted"/>
<dbReference type="GO" id="GO:0003677">
    <property type="term" value="F:DNA binding"/>
    <property type="evidence" value="ECO:0007669"/>
    <property type="project" value="TreeGrafter"/>
</dbReference>
<reference evidence="2" key="1">
    <citation type="journal article" date="2021" name="Sci. Rep.">
        <title>Diploid genomic architecture of Nitzschia inconspicua, an elite biomass production diatom.</title>
        <authorList>
            <person name="Oliver A."/>
            <person name="Podell S."/>
            <person name="Pinowska A."/>
            <person name="Traller J.C."/>
            <person name="Smith S.R."/>
            <person name="McClure R."/>
            <person name="Beliaev A."/>
            <person name="Bohutskyi P."/>
            <person name="Hill E.A."/>
            <person name="Rabines A."/>
            <person name="Zheng H."/>
            <person name="Allen L.Z."/>
            <person name="Kuo A."/>
            <person name="Grigoriev I.V."/>
            <person name="Allen A.E."/>
            <person name="Hazlebeck D."/>
            <person name="Allen E.E."/>
        </authorList>
    </citation>
    <scope>NUCLEOTIDE SEQUENCE</scope>
    <source>
        <strain evidence="2">Hildebrandi</strain>
    </source>
</reference>
<gene>
    <name evidence="2" type="ORF">IV203_004529</name>
</gene>
<protein>
    <submittedName>
        <fullName evidence="2">DDE superfamily endonuclease</fullName>
    </submittedName>
</protein>
<dbReference type="Proteomes" id="UP000693970">
    <property type="component" value="Unassembled WGS sequence"/>
</dbReference>
<dbReference type="AlphaFoldDB" id="A0A9K3L5R8"/>
<name>A0A9K3L5R8_9STRA</name>
<keyword evidence="2" id="KW-0540">Nuclease</keyword>
<organism evidence="2 3">
    <name type="scientific">Nitzschia inconspicua</name>
    <dbReference type="NCBI Taxonomy" id="303405"/>
    <lineage>
        <taxon>Eukaryota</taxon>
        <taxon>Sar</taxon>
        <taxon>Stramenopiles</taxon>
        <taxon>Ochrophyta</taxon>
        <taxon>Bacillariophyta</taxon>
        <taxon>Bacillariophyceae</taxon>
        <taxon>Bacillariophycidae</taxon>
        <taxon>Bacillariales</taxon>
        <taxon>Bacillariaceae</taxon>
        <taxon>Nitzschia</taxon>
    </lineage>
</organism>
<accession>A0A9K3L5R8</accession>
<dbReference type="GO" id="GO:0004519">
    <property type="term" value="F:endonuclease activity"/>
    <property type="evidence" value="ECO:0007669"/>
    <property type="project" value="UniProtKB-KW"/>
</dbReference>